<feature type="chain" id="PRO_5035185560" evidence="1">
    <location>
        <begin position="23"/>
        <end position="513"/>
    </location>
</feature>
<reference evidence="2" key="1">
    <citation type="journal article" date="2014" name="Int. J. Syst. Evol. Microbiol.">
        <title>Complete genome sequence of Corynebacterium casei LMG S-19264T (=DSM 44701T), isolated from a smear-ripened cheese.</title>
        <authorList>
            <consortium name="US DOE Joint Genome Institute (JGI-PGF)"/>
            <person name="Walter F."/>
            <person name="Albersmeier A."/>
            <person name="Kalinowski J."/>
            <person name="Ruckert C."/>
        </authorList>
    </citation>
    <scope>NUCLEOTIDE SEQUENCE</scope>
    <source>
        <strain evidence="2">KCTC 32513</strain>
    </source>
</reference>
<dbReference type="RefSeq" id="WP_189497596.1">
    <property type="nucleotide sequence ID" value="NZ_BMZH01000006.1"/>
</dbReference>
<proteinExistence type="predicted"/>
<dbReference type="AlphaFoldDB" id="A0A8J3G2C1"/>
<sequence>MKRNALFLCCAVIMTVSGPAVAQSIKVGRLDAAKAFAPGIDIPGALESEAWQGTSADRAARLLREMPTDQTHPIVRDMLRRVVLSGLVPPTGADDAFERRRIMAAQTLATPDEYARFAARNPAARDPALRVDAYIARGDLSAACDISDAIQQGRGDTYWVRLRAACHEMRDETARADLARDILRDRGEETTLVVPDPQEGFWVEVMALDAAALDDMMTVLAGDPEPAGPPEAIDPVSENGEDTIIEESLVDRLLVDPGLPVASESLAPDPMIDQMPLFIDIAPEPEPTFDLAAAMEDTTDQGTARLFVLGREGSAAAVAEFVARATETGLDSSRVLSRIPAVLDPEDMASVNLPLFARHAVVTRDIVLMQALYGATDDQSTQERLALASDAMGGGFYGRALGEGLETALTEDASGAVDDVLMALALGSNLTDSVETLLNTTKRSGQTDMNWVAIDHAVDRRARAESLLRFSTMIAARQADDPWTLYRTIQGLRAVGFPETAGQLAAYEFLRGL</sequence>
<protein>
    <submittedName>
        <fullName evidence="2">Uncharacterized protein</fullName>
    </submittedName>
</protein>
<evidence type="ECO:0000313" key="2">
    <source>
        <dbReference type="EMBL" id="GHA95271.1"/>
    </source>
</evidence>
<reference evidence="2" key="2">
    <citation type="submission" date="2020-09" db="EMBL/GenBank/DDBJ databases">
        <authorList>
            <person name="Sun Q."/>
            <person name="Kim S."/>
        </authorList>
    </citation>
    <scope>NUCLEOTIDE SEQUENCE</scope>
    <source>
        <strain evidence="2">KCTC 32513</strain>
    </source>
</reference>
<gene>
    <name evidence="2" type="ORF">GCM10009069_17840</name>
</gene>
<feature type="signal peptide" evidence="1">
    <location>
        <begin position="1"/>
        <end position="22"/>
    </location>
</feature>
<organism evidence="2 3">
    <name type="scientific">Algimonas arctica</name>
    <dbReference type="NCBI Taxonomy" id="1479486"/>
    <lineage>
        <taxon>Bacteria</taxon>
        <taxon>Pseudomonadati</taxon>
        <taxon>Pseudomonadota</taxon>
        <taxon>Alphaproteobacteria</taxon>
        <taxon>Maricaulales</taxon>
        <taxon>Robiginitomaculaceae</taxon>
        <taxon>Algimonas</taxon>
    </lineage>
</organism>
<dbReference type="Proteomes" id="UP000634004">
    <property type="component" value="Unassembled WGS sequence"/>
</dbReference>
<dbReference type="EMBL" id="BMZH01000006">
    <property type="protein sequence ID" value="GHA95271.1"/>
    <property type="molecule type" value="Genomic_DNA"/>
</dbReference>
<name>A0A8J3G2C1_9PROT</name>
<accession>A0A8J3G2C1</accession>
<evidence type="ECO:0000256" key="1">
    <source>
        <dbReference type="SAM" id="SignalP"/>
    </source>
</evidence>
<keyword evidence="1" id="KW-0732">Signal</keyword>
<comment type="caution">
    <text evidence="2">The sequence shown here is derived from an EMBL/GenBank/DDBJ whole genome shotgun (WGS) entry which is preliminary data.</text>
</comment>
<evidence type="ECO:0000313" key="3">
    <source>
        <dbReference type="Proteomes" id="UP000634004"/>
    </source>
</evidence>
<keyword evidence="3" id="KW-1185">Reference proteome</keyword>